<dbReference type="NCBIfam" id="TIGR01405">
    <property type="entry name" value="polC_Gram_pos"/>
    <property type="match status" value="1"/>
</dbReference>
<dbReference type="SMART" id="SM00481">
    <property type="entry name" value="POLIIIAc"/>
    <property type="match status" value="1"/>
</dbReference>
<dbReference type="Pfam" id="PF17657">
    <property type="entry name" value="DNA_pol3_finger"/>
    <property type="match status" value="1"/>
</dbReference>
<feature type="domain" description="Exonuclease" evidence="12">
    <location>
        <begin position="415"/>
        <end position="580"/>
    </location>
</feature>
<evidence type="ECO:0000256" key="3">
    <source>
        <dbReference type="ARBA" id="ARBA00022679"/>
    </source>
</evidence>
<evidence type="ECO:0000256" key="6">
    <source>
        <dbReference type="ARBA" id="ARBA00022722"/>
    </source>
</evidence>
<sequence>MAVPFLKMFLEYEPDEPQRAALEQASIVHAEIDREARSVLLRLELPRYVPEAVLNTAASELSKLYGMRRVRFEPHYPPEALAEFDGQELTRALIDAYSPAAAILAGCKWSFAGERAELYLRANGRDQLTPHLPAAERLLTERFGVRMGIDVISNHEPVGEELFAETEKMRLAALRDMPASSAPAGKPQAGKDAKPAAPSQMIFGKPFHGNVTPMRELSQDSDVGRVIVEGRVFAVNHKELKKRNAWVVNFDMTDYTGSIRVNRFMEADQAKPLIDAIQKPGKWLRVQGFISFSRFENDIVLEPLAVQAAEAPVRVDTAPEKRVELHLHTTMSMMDALTKTGEAVATAARWGHRAIAITDHGVASSFPAALNASKNKVAGTDQNIKILYGCEGYYVNDVDDRIAVHGTASLPLDGEFVAFDLETTGLSAQHDEITEIGAVILRDGQVVDTFQAFVNPGRSIPQKIVDLTGITDAMVADAPPISQVLPEFLAFCGGRVLCAHNADFDVGFLTAAAERLGLPFDPTYLDTLIFAQNLMPQLTNHKLDTVANALSLPDFNHHRASDDALTCGYLYLRFAKMLQERGLHDIQDINADMLSLRAGSRITNRHARHILLFAKNQMGLRNLYRLISDSNLKYFKRTPRIPKSELIRFREGLIIGSACEAGELFQAIVAHKSHAELKRIASFYDFLEIQPLSNNRFMLAKGIAESDEELREFNRTVVRLGEELGKPVCATGDVHFLNPEDEIYRRILLATKGFEDCDRENPLYFRTTDEMLEEFSYLGPEKAYEVVVKNPNHIADMCETVRPVPHNLFAPKIKNSVEDLKSLVYGKLHRLYGDNPPEIVTKRVETELGDIINCHYDVIYMSAQKLVQNSLEHGYLVGSRGSVGSSLVAFMSGITEVNSLPPHYRCPECKYCTFDVPDGINCGADLPDAVCPQCGAKLDKDGFNIPFETFLGFGGDKVPDIDLNFSGEYQSRAHQYCIEMFGASHVFRAGTIGAVAEKTAYGYVKKYLAERNLTVSRAEENRLAAGCVDVRRTTGQHPGGLVVIPQENEIWDFCPVQHPADDIHTDIITTHFEYHSMEENLLKLDMLGHDDPTMIRMMEDMTGVDAQKIPLDDKDTMSIFVSSKVLGYEHDKILTEVGTVGIPEFGTSFTRGMLMDTKPTQFDTLIRLSGFSHGTDVWLGNAKDLILSGTASVNQAIGCRDDIMLYLIKCGLPEKRAFKFMESVRKGAIHKGKAWPEGIVEEMREHQVPEWYIESCKKIKYLFPKAHAAAYVMMAFRIAWFKVHHPLAFYAAYFYRRSQKDGFDAVMMTHGIETVKEHIKRINADPDHSDKEEDLLTTLEVCYEFYLRGFTFDNIDLYASHATKFLIRDGRLLPPFVSVSGLGESAAWDIMEGREGKHFVSIEEFSAACPKVSKTHIENLKQAGAFGDLPDTSQITLF</sequence>
<dbReference type="EMBL" id="JBBMFF010000146">
    <property type="protein sequence ID" value="MEQ2510359.1"/>
    <property type="molecule type" value="Genomic_DNA"/>
</dbReference>
<dbReference type="EC" id="2.7.7.7" evidence="11"/>
<comment type="function">
    <text evidence="1 11">Required for replicative DNA synthesis. This DNA polymerase also exhibits 3' to 5' exonuclease activity.</text>
</comment>
<dbReference type="CDD" id="cd06127">
    <property type="entry name" value="DEDDh"/>
    <property type="match status" value="1"/>
</dbReference>
<feature type="domain" description="Polymerase/histidinol phosphatase N-terminal" evidence="13">
    <location>
        <begin position="323"/>
        <end position="396"/>
    </location>
</feature>
<accession>A0ABV1G578</accession>
<dbReference type="PANTHER" id="PTHR32294:SF5">
    <property type="entry name" value="DNA POLYMERASE III POLC-TYPE"/>
    <property type="match status" value="1"/>
</dbReference>
<dbReference type="Gene3D" id="6.10.140.1510">
    <property type="match status" value="1"/>
</dbReference>
<evidence type="ECO:0000256" key="9">
    <source>
        <dbReference type="ARBA" id="ARBA00022932"/>
    </source>
</evidence>
<keyword evidence="4 11" id="KW-0548">Nucleotidyltransferase</keyword>
<keyword evidence="2 11" id="KW-0963">Cytoplasm</keyword>
<dbReference type="Pfam" id="PF00929">
    <property type="entry name" value="RNase_T"/>
    <property type="match status" value="1"/>
</dbReference>
<protein>
    <recommendedName>
        <fullName evidence="11">DNA polymerase III PolC-type</fullName>
        <shortName evidence="11">PolIII</shortName>
        <ecNumber evidence="11">2.7.7.7</ecNumber>
    </recommendedName>
</protein>
<gene>
    <name evidence="11" type="primary">polC</name>
    <name evidence="14" type="ORF">WMO66_03680</name>
</gene>
<evidence type="ECO:0000256" key="8">
    <source>
        <dbReference type="ARBA" id="ARBA00022839"/>
    </source>
</evidence>
<dbReference type="InterPro" id="IPR006308">
    <property type="entry name" value="Pol_III_a_PolC-type_gram_pos"/>
</dbReference>
<dbReference type="InterPro" id="IPR012340">
    <property type="entry name" value="NA-bd_OB-fold"/>
</dbReference>
<dbReference type="Pfam" id="PF02811">
    <property type="entry name" value="PHP"/>
    <property type="match status" value="1"/>
</dbReference>
<evidence type="ECO:0000259" key="13">
    <source>
        <dbReference type="SMART" id="SM00481"/>
    </source>
</evidence>
<dbReference type="Pfam" id="PF14579">
    <property type="entry name" value="HHH_6"/>
    <property type="match status" value="1"/>
</dbReference>
<organism evidence="14 15">
    <name type="scientific">Faecousia intestinalis</name>
    <dbReference type="NCBI Taxonomy" id="3133167"/>
    <lineage>
        <taxon>Bacteria</taxon>
        <taxon>Bacillati</taxon>
        <taxon>Bacillota</taxon>
        <taxon>Clostridia</taxon>
        <taxon>Eubacteriales</taxon>
        <taxon>Oscillospiraceae</taxon>
        <taxon>Faecousia</taxon>
    </lineage>
</organism>
<evidence type="ECO:0000313" key="14">
    <source>
        <dbReference type="EMBL" id="MEQ2510359.1"/>
    </source>
</evidence>
<dbReference type="InterPro" id="IPR040982">
    <property type="entry name" value="DNA_pol3_finger"/>
</dbReference>
<dbReference type="InterPro" id="IPR004805">
    <property type="entry name" value="DnaE2/DnaE/PolC"/>
</dbReference>
<dbReference type="PANTHER" id="PTHR32294">
    <property type="entry name" value="DNA POLYMERASE III SUBUNIT ALPHA"/>
    <property type="match status" value="1"/>
</dbReference>
<dbReference type="SMART" id="SM00479">
    <property type="entry name" value="EXOIII"/>
    <property type="match status" value="1"/>
</dbReference>
<comment type="catalytic activity">
    <reaction evidence="10 11">
        <text>DNA(n) + a 2'-deoxyribonucleoside 5'-triphosphate = DNA(n+1) + diphosphate</text>
        <dbReference type="Rhea" id="RHEA:22508"/>
        <dbReference type="Rhea" id="RHEA-COMP:17339"/>
        <dbReference type="Rhea" id="RHEA-COMP:17340"/>
        <dbReference type="ChEBI" id="CHEBI:33019"/>
        <dbReference type="ChEBI" id="CHEBI:61560"/>
        <dbReference type="ChEBI" id="CHEBI:173112"/>
        <dbReference type="EC" id="2.7.7.7"/>
    </reaction>
</comment>
<dbReference type="NCBIfam" id="TIGR00573">
    <property type="entry name" value="dnaq"/>
    <property type="match status" value="1"/>
</dbReference>
<dbReference type="RefSeq" id="WP_349135029.1">
    <property type="nucleotide sequence ID" value="NZ_JBBMFF010000146.1"/>
</dbReference>
<evidence type="ECO:0000256" key="11">
    <source>
        <dbReference type="HAMAP-Rule" id="MF_00356"/>
    </source>
</evidence>
<dbReference type="GO" id="GO:0003887">
    <property type="term" value="F:DNA-directed DNA polymerase activity"/>
    <property type="evidence" value="ECO:0007669"/>
    <property type="project" value="UniProtKB-EC"/>
</dbReference>
<keyword evidence="3 11" id="KW-0808">Transferase</keyword>
<dbReference type="InterPro" id="IPR006054">
    <property type="entry name" value="DnaQ"/>
</dbReference>
<dbReference type="InterPro" id="IPR036397">
    <property type="entry name" value="RNaseH_sf"/>
</dbReference>
<dbReference type="Pfam" id="PF07733">
    <property type="entry name" value="DNA_pol3_alpha"/>
    <property type="match status" value="1"/>
</dbReference>
<dbReference type="InterPro" id="IPR003141">
    <property type="entry name" value="Pol/His_phosphatase_N"/>
</dbReference>
<dbReference type="HAMAP" id="MF_00356">
    <property type="entry name" value="DNApol_PolC"/>
    <property type="match status" value="1"/>
</dbReference>
<dbReference type="Proteomes" id="UP001491552">
    <property type="component" value="Unassembled WGS sequence"/>
</dbReference>
<evidence type="ECO:0000313" key="15">
    <source>
        <dbReference type="Proteomes" id="UP001491552"/>
    </source>
</evidence>
<dbReference type="InterPro" id="IPR004013">
    <property type="entry name" value="PHP_dom"/>
</dbReference>
<dbReference type="InterPro" id="IPR012337">
    <property type="entry name" value="RNaseH-like_sf"/>
</dbReference>
<proteinExistence type="inferred from homology"/>
<dbReference type="CDD" id="cd07435">
    <property type="entry name" value="PHP_PolIIIA_POLC"/>
    <property type="match status" value="1"/>
</dbReference>
<keyword evidence="5 11" id="KW-0235">DNA replication</keyword>
<evidence type="ECO:0000256" key="4">
    <source>
        <dbReference type="ARBA" id="ARBA00022695"/>
    </source>
</evidence>
<dbReference type="Gene3D" id="3.30.420.10">
    <property type="entry name" value="Ribonuclease H-like superfamily/Ribonuclease H"/>
    <property type="match status" value="1"/>
</dbReference>
<dbReference type="CDD" id="cd04484">
    <property type="entry name" value="polC_OBF"/>
    <property type="match status" value="1"/>
</dbReference>
<reference evidence="14 15" key="1">
    <citation type="submission" date="2024-03" db="EMBL/GenBank/DDBJ databases">
        <title>Human intestinal bacterial collection.</title>
        <authorList>
            <person name="Pauvert C."/>
            <person name="Hitch T.C.A."/>
            <person name="Clavel T."/>
        </authorList>
    </citation>
    <scope>NUCLEOTIDE SEQUENCE [LARGE SCALE GENOMIC DNA]</scope>
    <source>
        <strain evidence="14 15">CLA-AA-H192</strain>
    </source>
</reference>
<dbReference type="Gene3D" id="2.40.50.140">
    <property type="entry name" value="Nucleic acid-binding proteins"/>
    <property type="match status" value="1"/>
</dbReference>
<dbReference type="Gene3D" id="3.30.1900.20">
    <property type="match status" value="2"/>
</dbReference>
<keyword evidence="6 11" id="KW-0540">Nuclease</keyword>
<dbReference type="InterPro" id="IPR044923">
    <property type="entry name" value="PolC_middle_finger_sf"/>
</dbReference>
<dbReference type="NCBIfam" id="NF001688">
    <property type="entry name" value="PRK00448.1"/>
    <property type="match status" value="1"/>
</dbReference>
<comment type="similarity">
    <text evidence="11">Belongs to the DNA polymerase type-C family. PolC subfamily.</text>
</comment>
<evidence type="ECO:0000256" key="1">
    <source>
        <dbReference type="ARBA" id="ARBA00003452"/>
    </source>
</evidence>
<evidence type="ECO:0000256" key="10">
    <source>
        <dbReference type="ARBA" id="ARBA00049244"/>
    </source>
</evidence>
<keyword evidence="9 11" id="KW-0239">DNA-directed DNA polymerase</keyword>
<dbReference type="Gene3D" id="3.20.20.140">
    <property type="entry name" value="Metal-dependent hydrolases"/>
    <property type="match status" value="2"/>
</dbReference>
<keyword evidence="15" id="KW-1185">Reference proteome</keyword>
<dbReference type="SUPFAM" id="SSF53098">
    <property type="entry name" value="Ribonuclease H-like"/>
    <property type="match status" value="1"/>
</dbReference>
<evidence type="ECO:0000259" key="12">
    <source>
        <dbReference type="SMART" id="SM00479"/>
    </source>
</evidence>
<keyword evidence="8 11" id="KW-0269">Exonuclease</keyword>
<evidence type="ECO:0000256" key="2">
    <source>
        <dbReference type="ARBA" id="ARBA00022490"/>
    </source>
</evidence>
<keyword evidence="7 11" id="KW-0378">Hydrolase</keyword>
<comment type="caution">
    <text evidence="14">The sequence shown here is derived from an EMBL/GenBank/DDBJ whole genome shotgun (WGS) entry which is preliminary data.</text>
</comment>
<evidence type="ECO:0000256" key="7">
    <source>
        <dbReference type="ARBA" id="ARBA00022801"/>
    </source>
</evidence>
<comment type="subcellular location">
    <subcellularLocation>
        <location evidence="11">Cytoplasm</location>
    </subcellularLocation>
</comment>
<evidence type="ECO:0000256" key="5">
    <source>
        <dbReference type="ARBA" id="ARBA00022705"/>
    </source>
</evidence>
<name>A0ABV1G578_9FIRM</name>
<dbReference type="InterPro" id="IPR013520">
    <property type="entry name" value="Ribonucl_H"/>
</dbReference>
<dbReference type="InterPro" id="IPR029460">
    <property type="entry name" value="DNAPol_HHH"/>
</dbReference>
<dbReference type="Gene3D" id="1.10.150.870">
    <property type="match status" value="1"/>
</dbReference>
<dbReference type="InterPro" id="IPR011708">
    <property type="entry name" value="DNA_pol3_alpha_NTPase_dom"/>
</dbReference>
<dbReference type="Gene3D" id="1.10.150.700">
    <property type="entry name" value="PolC, middle finger domain"/>
    <property type="match status" value="1"/>
</dbReference>